<dbReference type="Proteomes" id="UP000199158">
    <property type="component" value="Unassembled WGS sequence"/>
</dbReference>
<dbReference type="STRING" id="474960.SAMN05216180_1958"/>
<proteinExistence type="predicted"/>
<reference evidence="1 2" key="1">
    <citation type="submission" date="2016-10" db="EMBL/GenBank/DDBJ databases">
        <authorList>
            <person name="de Groot N.N."/>
        </authorList>
    </citation>
    <scope>NUCLEOTIDE SEQUENCE [LARGE SCALE GENOMIC DNA]</scope>
    <source>
        <strain evidence="1 2">CGMCC 1.5070</strain>
    </source>
</reference>
<protein>
    <submittedName>
        <fullName evidence="1">Uncharacterized protein</fullName>
    </submittedName>
</protein>
<evidence type="ECO:0000313" key="2">
    <source>
        <dbReference type="Proteomes" id="UP000199158"/>
    </source>
</evidence>
<accession>A0A1H8BMM9</accession>
<sequence>MNFDDLWNYVRDNRIVIYATLNSDKIERGPLYPDMPILSENHVRKTRMIMFANVKADITIFEYSNNFIAIDEGDIREIRRNDSFIFVICNECKYKLSKMQ</sequence>
<organism evidence="1 2">
    <name type="scientific">Hydrogenoanaerobacterium saccharovorans</name>
    <dbReference type="NCBI Taxonomy" id="474960"/>
    <lineage>
        <taxon>Bacteria</taxon>
        <taxon>Bacillati</taxon>
        <taxon>Bacillota</taxon>
        <taxon>Clostridia</taxon>
        <taxon>Eubacteriales</taxon>
        <taxon>Oscillospiraceae</taxon>
        <taxon>Hydrogenoanaerobacterium</taxon>
    </lineage>
</organism>
<dbReference type="AlphaFoldDB" id="A0A1H8BMM9"/>
<name>A0A1H8BMM9_9FIRM</name>
<dbReference type="RefSeq" id="WP_092754007.1">
    <property type="nucleotide sequence ID" value="NZ_FOCG01000001.1"/>
</dbReference>
<evidence type="ECO:0000313" key="1">
    <source>
        <dbReference type="EMBL" id="SEM83308.1"/>
    </source>
</evidence>
<gene>
    <name evidence="1" type="ORF">SAMN05216180_1958</name>
</gene>
<keyword evidence="2" id="KW-1185">Reference proteome</keyword>
<dbReference type="EMBL" id="FOCG01000001">
    <property type="protein sequence ID" value="SEM83308.1"/>
    <property type="molecule type" value="Genomic_DNA"/>
</dbReference>